<gene>
    <name evidence="4" type="ORF">SCUCBS95973_000585</name>
</gene>
<dbReference type="InterPro" id="IPR001214">
    <property type="entry name" value="SET_dom"/>
</dbReference>
<feature type="region of interest" description="Disordered" evidence="1">
    <location>
        <begin position="448"/>
        <end position="467"/>
    </location>
</feature>
<dbReference type="SUPFAM" id="SSF82199">
    <property type="entry name" value="SET domain"/>
    <property type="match status" value="1"/>
</dbReference>
<evidence type="ECO:0000259" key="3">
    <source>
        <dbReference type="PROSITE" id="PS50280"/>
    </source>
</evidence>
<dbReference type="InterPro" id="IPR046341">
    <property type="entry name" value="SET_dom_sf"/>
</dbReference>
<name>A0ABP0ARI7_9PEZI</name>
<comment type="caution">
    <text evidence="4">The sequence shown here is derived from an EMBL/GenBank/DDBJ whole genome shotgun (WGS) entry which is preliminary data.</text>
</comment>
<dbReference type="EMBL" id="CAWUHB010000002">
    <property type="protein sequence ID" value="CAK7209863.1"/>
    <property type="molecule type" value="Genomic_DNA"/>
</dbReference>
<feature type="signal peptide" evidence="2">
    <location>
        <begin position="1"/>
        <end position="30"/>
    </location>
</feature>
<keyword evidence="2" id="KW-0732">Signal</keyword>
<dbReference type="PROSITE" id="PS50280">
    <property type="entry name" value="SET"/>
    <property type="match status" value="1"/>
</dbReference>
<dbReference type="CDD" id="cd20071">
    <property type="entry name" value="SET_SMYD"/>
    <property type="match status" value="1"/>
</dbReference>
<dbReference type="InterPro" id="IPR011990">
    <property type="entry name" value="TPR-like_helical_dom_sf"/>
</dbReference>
<dbReference type="InterPro" id="IPR053185">
    <property type="entry name" value="SET_domain_protein"/>
</dbReference>
<dbReference type="Gene3D" id="2.170.270.10">
    <property type="entry name" value="SET domain"/>
    <property type="match status" value="1"/>
</dbReference>
<feature type="chain" id="PRO_5045980743" description="SET domain-containing protein" evidence="2">
    <location>
        <begin position="31"/>
        <end position="493"/>
    </location>
</feature>
<proteinExistence type="predicted"/>
<dbReference type="SMART" id="SM00317">
    <property type="entry name" value="SET"/>
    <property type="match status" value="1"/>
</dbReference>
<evidence type="ECO:0000313" key="4">
    <source>
        <dbReference type="EMBL" id="CAK7209863.1"/>
    </source>
</evidence>
<evidence type="ECO:0000256" key="1">
    <source>
        <dbReference type="SAM" id="MobiDB-lite"/>
    </source>
</evidence>
<dbReference type="Proteomes" id="UP001642405">
    <property type="component" value="Unassembled WGS sequence"/>
</dbReference>
<evidence type="ECO:0000313" key="5">
    <source>
        <dbReference type="Proteomes" id="UP001642405"/>
    </source>
</evidence>
<dbReference type="PANTHER" id="PTHR47332:SF6">
    <property type="entry name" value="SET DOMAIN-CONTAINING PROTEIN"/>
    <property type="match status" value="1"/>
</dbReference>
<reference evidence="4 5" key="1">
    <citation type="submission" date="2024-01" db="EMBL/GenBank/DDBJ databases">
        <authorList>
            <person name="Allen C."/>
            <person name="Tagirdzhanova G."/>
        </authorList>
    </citation>
    <scope>NUCLEOTIDE SEQUENCE [LARGE SCALE GENOMIC DNA]</scope>
</reference>
<organism evidence="4 5">
    <name type="scientific">Sporothrix curviconia</name>
    <dbReference type="NCBI Taxonomy" id="1260050"/>
    <lineage>
        <taxon>Eukaryota</taxon>
        <taxon>Fungi</taxon>
        <taxon>Dikarya</taxon>
        <taxon>Ascomycota</taxon>
        <taxon>Pezizomycotina</taxon>
        <taxon>Sordariomycetes</taxon>
        <taxon>Sordariomycetidae</taxon>
        <taxon>Ophiostomatales</taxon>
        <taxon>Ophiostomataceae</taxon>
        <taxon>Sporothrix</taxon>
    </lineage>
</organism>
<protein>
    <recommendedName>
        <fullName evidence="3">SET domain-containing protein</fullName>
    </recommendedName>
</protein>
<keyword evidence="5" id="KW-1185">Reference proteome</keyword>
<evidence type="ECO:0000256" key="2">
    <source>
        <dbReference type="SAM" id="SignalP"/>
    </source>
</evidence>
<sequence length="493" mass="54985">MFGHQAASATGLTLLLSLASPLGLMAGVEAVAATQVRTIEPTVPGTCLVQAINPFLRTVYHHCPPPQTDIKRIRPYRNPPRYPWTHPVRCLKAAGSEDTPRKAYDIRYCLYSDATMGGLHGLSLITAPEIAADVISADALEDRPYYGGSRQRVFVPGPVDGAYTVKPTPGKGLGVVATRKIVQGEIAMLDLPALLLSKAFLEDAAPLPRRRLIRRGLSQLPAATQERVYALSTSTGGDVVDAILGTNTISLTLGMNQMHLGLYPELSRINHACNPNAYYRFSHRTLTVEVVAYRDIQPGEEITISYAQLTQSRTERRLFLQNNWHFNCSCSLCRADVDSVTLSEDRRRDMRKLQSTLVQASRAGDYDLALLTAETLQDVTEAEGVTPLRAEMYDIIASIHLDMRNFNQAVRYGQLALEAWEKFDSVDDSQLVAARWFLAFVEQARQQDQAERQQREHDEAEEAAMEDSLEDFFYLSRRRRTGGRESNAAELEW</sequence>
<feature type="domain" description="SET" evidence="3">
    <location>
        <begin position="157"/>
        <end position="307"/>
    </location>
</feature>
<dbReference type="Pfam" id="PF00856">
    <property type="entry name" value="SET"/>
    <property type="match status" value="1"/>
</dbReference>
<accession>A0ABP0ARI7</accession>
<feature type="compositionally biased region" description="Basic and acidic residues" evidence="1">
    <location>
        <begin position="448"/>
        <end position="458"/>
    </location>
</feature>
<dbReference type="PANTHER" id="PTHR47332">
    <property type="entry name" value="SET DOMAIN-CONTAINING PROTEIN 5"/>
    <property type="match status" value="1"/>
</dbReference>
<dbReference type="Gene3D" id="1.25.40.10">
    <property type="entry name" value="Tetratricopeptide repeat domain"/>
    <property type="match status" value="1"/>
</dbReference>